<sequence>MKVIGQLSGQRHMSILLQMKNGIGYTGWEYASFL</sequence>
<keyword evidence="2" id="KW-1185">Reference proteome</keyword>
<name>A0A0U1P3Z4_9BACI</name>
<organism evidence="1 2">
    <name type="scientific">Neobacillus massiliamazoniensis</name>
    <dbReference type="NCBI Taxonomy" id="1499688"/>
    <lineage>
        <taxon>Bacteria</taxon>
        <taxon>Bacillati</taxon>
        <taxon>Bacillota</taxon>
        <taxon>Bacilli</taxon>
        <taxon>Bacillales</taxon>
        <taxon>Bacillaceae</taxon>
        <taxon>Neobacillus</taxon>
    </lineage>
</organism>
<evidence type="ECO:0000313" key="1">
    <source>
        <dbReference type="EMBL" id="CRK84936.1"/>
    </source>
</evidence>
<dbReference type="EMBL" id="CVRB01000006">
    <property type="protein sequence ID" value="CRK84936.1"/>
    <property type="molecule type" value="Genomic_DNA"/>
</dbReference>
<dbReference type="AlphaFoldDB" id="A0A0U1P3Z4"/>
<evidence type="ECO:0000313" key="2">
    <source>
        <dbReference type="Proteomes" id="UP000199087"/>
    </source>
</evidence>
<accession>A0A0U1P3Z4</accession>
<gene>
    <name evidence="1" type="ORF">BN000_04995</name>
</gene>
<proteinExistence type="predicted"/>
<dbReference type="Proteomes" id="UP000199087">
    <property type="component" value="Unassembled WGS sequence"/>
</dbReference>
<dbReference type="STRING" id="1499688.BN000_04995"/>
<reference evidence="2" key="1">
    <citation type="submission" date="2015-05" db="EMBL/GenBank/DDBJ databases">
        <authorList>
            <person name="Urmite Genomes"/>
        </authorList>
    </citation>
    <scope>NUCLEOTIDE SEQUENCE [LARGE SCALE GENOMIC DNA]</scope>
    <source>
        <strain evidence="2">LF1</strain>
    </source>
</reference>
<protein>
    <submittedName>
        <fullName evidence="1">Uncharacterized protein</fullName>
    </submittedName>
</protein>